<dbReference type="AlphaFoldDB" id="A0AAW1EBG8"/>
<gene>
    <name evidence="1" type="ORF">VZT92_021752</name>
</gene>
<reference evidence="1 2" key="1">
    <citation type="journal article" date="2024" name="Genome Biol. Evol.">
        <title>Chromosome-level genome assembly of the viviparous eelpout Zoarces viviparus.</title>
        <authorList>
            <person name="Fuhrmann N."/>
            <person name="Brasseur M.V."/>
            <person name="Bakowski C.E."/>
            <person name="Podsiadlowski L."/>
            <person name="Prost S."/>
            <person name="Krehenwinkel H."/>
            <person name="Mayer C."/>
        </authorList>
    </citation>
    <scope>NUCLEOTIDE SEQUENCE [LARGE SCALE GENOMIC DNA]</scope>
    <source>
        <strain evidence="1">NO-MEL_2022_Ind0_liver</strain>
    </source>
</reference>
<evidence type="ECO:0000313" key="1">
    <source>
        <dbReference type="EMBL" id="KAK9518994.1"/>
    </source>
</evidence>
<protein>
    <submittedName>
        <fullName evidence="1">Uncharacterized protein</fullName>
    </submittedName>
</protein>
<name>A0AAW1EBG8_ZOAVI</name>
<sequence>MIMSSPFHLYVSSNRSESLHQPVGLMCTVSEKSPTVHRELNGLKMTFTSCQLTLPMARSSCCLTAASSPDQQPQTHSYEYSRCINAG</sequence>
<dbReference type="Proteomes" id="UP001488805">
    <property type="component" value="Unassembled WGS sequence"/>
</dbReference>
<comment type="caution">
    <text evidence="1">The sequence shown here is derived from an EMBL/GenBank/DDBJ whole genome shotgun (WGS) entry which is preliminary data.</text>
</comment>
<evidence type="ECO:0000313" key="2">
    <source>
        <dbReference type="Proteomes" id="UP001488805"/>
    </source>
</evidence>
<dbReference type="EMBL" id="JBCEZU010000434">
    <property type="protein sequence ID" value="KAK9518994.1"/>
    <property type="molecule type" value="Genomic_DNA"/>
</dbReference>
<keyword evidence="2" id="KW-1185">Reference proteome</keyword>
<accession>A0AAW1EBG8</accession>
<proteinExistence type="predicted"/>
<organism evidence="1 2">
    <name type="scientific">Zoarces viviparus</name>
    <name type="common">Viviparous eelpout</name>
    <name type="synonym">Blennius viviparus</name>
    <dbReference type="NCBI Taxonomy" id="48416"/>
    <lineage>
        <taxon>Eukaryota</taxon>
        <taxon>Metazoa</taxon>
        <taxon>Chordata</taxon>
        <taxon>Craniata</taxon>
        <taxon>Vertebrata</taxon>
        <taxon>Euteleostomi</taxon>
        <taxon>Actinopterygii</taxon>
        <taxon>Neopterygii</taxon>
        <taxon>Teleostei</taxon>
        <taxon>Neoteleostei</taxon>
        <taxon>Acanthomorphata</taxon>
        <taxon>Eupercaria</taxon>
        <taxon>Perciformes</taxon>
        <taxon>Cottioidei</taxon>
        <taxon>Zoarcales</taxon>
        <taxon>Zoarcidae</taxon>
        <taxon>Zoarcinae</taxon>
        <taxon>Zoarces</taxon>
    </lineage>
</organism>